<evidence type="ECO:0000313" key="1">
    <source>
        <dbReference type="EMBL" id="AQZ62192.1"/>
    </source>
</evidence>
<accession>A0A1U9ZW80</accession>
<keyword evidence="2" id="KW-1185">Reference proteome</keyword>
<organism evidence="1 2">
    <name type="scientific">[Actinomadura] parvosata subsp. kistnae</name>
    <dbReference type="NCBI Taxonomy" id="1909395"/>
    <lineage>
        <taxon>Bacteria</taxon>
        <taxon>Bacillati</taxon>
        <taxon>Actinomycetota</taxon>
        <taxon>Actinomycetes</taxon>
        <taxon>Streptosporangiales</taxon>
        <taxon>Streptosporangiaceae</taxon>
        <taxon>Nonomuraea</taxon>
    </lineage>
</organism>
<dbReference type="RefSeq" id="WP_080038337.1">
    <property type="nucleotide sequence ID" value="NZ_CP017717.1"/>
</dbReference>
<sequence length="82" mass="9065">MGVDDLAARTDTGGARHSRRLAEVRAIAREVALRAADIRADSRRNAAIAQELCRTLAEQRARLRAAFTVIAEQRQARRRSPG</sequence>
<proteinExistence type="predicted"/>
<dbReference type="Proteomes" id="UP000190797">
    <property type="component" value="Chromosome"/>
</dbReference>
<dbReference type="AlphaFoldDB" id="A0A1U9ZW80"/>
<dbReference type="EMBL" id="CP017717">
    <property type="protein sequence ID" value="AQZ62192.1"/>
    <property type="molecule type" value="Genomic_DNA"/>
</dbReference>
<evidence type="ECO:0000313" key="2">
    <source>
        <dbReference type="Proteomes" id="UP000190797"/>
    </source>
</evidence>
<gene>
    <name evidence="1" type="ORF">BKM31_12580</name>
</gene>
<dbReference type="KEGG" id="noa:BKM31_12580"/>
<reference evidence="2" key="1">
    <citation type="journal article" date="2017" name="Med. Chem. Commun.">
        <title>Nonomuraea sp. ATCC 55076 harbours the largest actinomycete chromosome to date and the kistamicin biosynthetic gene cluster.</title>
        <authorList>
            <person name="Nazari B."/>
            <person name="Forneris C.C."/>
            <person name="Gibson M.I."/>
            <person name="Moon K."/>
            <person name="Schramma K.R."/>
            <person name="Seyedsayamdost M.R."/>
        </authorList>
    </citation>
    <scope>NUCLEOTIDE SEQUENCE [LARGE SCALE GENOMIC DNA]</scope>
    <source>
        <strain evidence="2">ATCC 55076</strain>
    </source>
</reference>
<protein>
    <submittedName>
        <fullName evidence="1">Uncharacterized protein</fullName>
    </submittedName>
</protein>
<name>A0A1U9ZW80_9ACTN</name>